<organism evidence="9 10">
    <name type="scientific">Kuraishia capsulata CBS 1993</name>
    <dbReference type="NCBI Taxonomy" id="1382522"/>
    <lineage>
        <taxon>Eukaryota</taxon>
        <taxon>Fungi</taxon>
        <taxon>Dikarya</taxon>
        <taxon>Ascomycota</taxon>
        <taxon>Saccharomycotina</taxon>
        <taxon>Pichiomycetes</taxon>
        <taxon>Pichiales</taxon>
        <taxon>Pichiaceae</taxon>
        <taxon>Kuraishia</taxon>
    </lineage>
</organism>
<feature type="compositionally biased region" description="Basic and acidic residues" evidence="8">
    <location>
        <begin position="745"/>
        <end position="764"/>
    </location>
</feature>
<accession>W6MQI5</accession>
<dbReference type="HOGENOM" id="CLU_316646_0_0_1"/>
<dbReference type="PANTHER" id="PTHR31658">
    <property type="entry name" value="CONSERVED OLIGOMERIC GOLGI COMPLEX SUBUNIT 1"/>
    <property type="match status" value="1"/>
</dbReference>
<comment type="subcellular location">
    <subcellularLocation>
        <location evidence="1">Golgi apparatus membrane</location>
        <topology evidence="1">Peripheral membrane protein</topology>
    </subcellularLocation>
</comment>
<dbReference type="InterPro" id="IPR033370">
    <property type="entry name" value="COG1"/>
</dbReference>
<sequence length="921" mass="104014">MDIDLSVVSTKTSGELFQEYSVNQLKQVKYKLQNDIQTRRDELRQLVGNKYRDLLQVADDIIDVNRLSKVENDNLMRLAFQKSHYNELDTLLKFNAQTRQTQVTAARARTKPTVLRNILGTLNTRLVEVEHSVSALSFEPQSNGNAADEVSGMFVELTKSFYLTQLFFGDELRGDSGARLKFDGMRERFLKQVDDQLSALAIDNEYDFALDMLISYVVLNSCTPREALSYFLRLRLSYLRGFNLTLDFQSCLSYVFNTISYLSLFQTKLPTALVRTVHSSSTYKTWLQNSALRPFLAWLDVNTETFNVQFPHTATSIRASVGESVLEASKEEWKLTLGQYFLESVKEIFGSTSDLSELAAVLSRILTAFKKFTSLSDLKCADGSPLIDSAIGEWNNVFETALLAQLTRFDQISSMVIDTFLHPEQIPKAQRDVLFEVNTLEDISVYLEKINRLSVYQVGSSREVLSQIDAFHSTITKDSESVRSILHLSKNLNKQALSIDDHEDPQFWKAVGSRVETLYKSYVKISLDTLDESEEKIISALNALDFGSDEAGHFSERLFYLIRILIDLSKRDDLRLLFKETTPETALSGLSLESQRNASRPASKYSPVLLRLFEPLSLKIASSTLTDLENLLVSRFQSADPVPESQLWDLLSGTETLVPNAPSIDFSTMMYRLGLKFNSDDSNEDYTDVYKVPEFVTVKNGLMKTMLERILSTLEERKTHEKEIEDATKVEESIPLTEDDTLEKEEEKEKVTTKDISQSEHSDEATTEEDNVVTSNSDDGSSKDSNKIPSEKAPTEQVDEVEEITEETDEKEDEIKEPEVENEAVTQSSDTITPAISSELLEQKSLITYADATQVAIFALGNPADENELDGLIDNTELSRIAEELISTCALLAGTEYRKSIHRAVAENYKTSVLIFSPLFN</sequence>
<evidence type="ECO:0000313" key="9">
    <source>
        <dbReference type="EMBL" id="CDK28951.1"/>
    </source>
</evidence>
<dbReference type="EMBL" id="HG793130">
    <property type="protein sequence ID" value="CDK28951.1"/>
    <property type="molecule type" value="Genomic_DNA"/>
</dbReference>
<evidence type="ECO:0000256" key="3">
    <source>
        <dbReference type="ARBA" id="ARBA00020978"/>
    </source>
</evidence>
<dbReference type="AlphaFoldDB" id="W6MQI5"/>
<reference evidence="9" key="1">
    <citation type="submission" date="2013-12" db="EMBL/GenBank/DDBJ databases">
        <authorList>
            <person name="Genoscope - CEA"/>
        </authorList>
    </citation>
    <scope>NUCLEOTIDE SEQUENCE</scope>
    <source>
        <strain evidence="9">CBS 1993</strain>
    </source>
</reference>
<dbReference type="Pfam" id="PF08700">
    <property type="entry name" value="VPS51_Exo84_N"/>
    <property type="match status" value="1"/>
</dbReference>
<dbReference type="RefSeq" id="XP_022460940.1">
    <property type="nucleotide sequence ID" value="XM_022606071.1"/>
</dbReference>
<feature type="compositionally biased region" description="Basic and acidic residues" evidence="8">
    <location>
        <begin position="780"/>
        <end position="794"/>
    </location>
</feature>
<dbReference type="PANTHER" id="PTHR31658:SF0">
    <property type="entry name" value="CONSERVED OLIGOMERIC GOLGI COMPLEX SUBUNIT 1"/>
    <property type="match status" value="1"/>
</dbReference>
<evidence type="ECO:0000256" key="8">
    <source>
        <dbReference type="SAM" id="MobiDB-lite"/>
    </source>
</evidence>
<evidence type="ECO:0000256" key="1">
    <source>
        <dbReference type="ARBA" id="ARBA00004395"/>
    </source>
</evidence>
<feature type="region of interest" description="Disordered" evidence="8">
    <location>
        <begin position="718"/>
        <end position="831"/>
    </location>
</feature>
<dbReference type="GO" id="GO:0015031">
    <property type="term" value="P:protein transport"/>
    <property type="evidence" value="ECO:0007669"/>
    <property type="project" value="UniProtKB-KW"/>
</dbReference>
<dbReference type="GeneID" id="34522328"/>
<feature type="compositionally biased region" description="Acidic residues" evidence="8">
    <location>
        <begin position="797"/>
        <end position="812"/>
    </location>
</feature>
<protein>
    <recommendedName>
        <fullName evidence="3">Conserved oligomeric Golgi complex subunit 1</fullName>
    </recommendedName>
</protein>
<feature type="compositionally biased region" description="Basic and acidic residues" evidence="8">
    <location>
        <begin position="718"/>
        <end position="732"/>
    </location>
</feature>
<proteinExistence type="inferred from homology"/>
<name>W6MQI5_9ASCO</name>
<keyword evidence="7" id="KW-0472">Membrane</keyword>
<evidence type="ECO:0000256" key="4">
    <source>
        <dbReference type="ARBA" id="ARBA00022448"/>
    </source>
</evidence>
<evidence type="ECO:0000256" key="7">
    <source>
        <dbReference type="ARBA" id="ARBA00023136"/>
    </source>
</evidence>
<evidence type="ECO:0000256" key="6">
    <source>
        <dbReference type="ARBA" id="ARBA00023034"/>
    </source>
</evidence>
<dbReference type="STRING" id="1382522.W6MQI5"/>
<evidence type="ECO:0000256" key="2">
    <source>
        <dbReference type="ARBA" id="ARBA00006653"/>
    </source>
</evidence>
<keyword evidence="10" id="KW-1185">Reference proteome</keyword>
<keyword evidence="4" id="KW-0813">Transport</keyword>
<keyword evidence="6" id="KW-0333">Golgi apparatus</keyword>
<keyword evidence="5" id="KW-0653">Protein transport</keyword>
<dbReference type="GO" id="GO:0000139">
    <property type="term" value="C:Golgi membrane"/>
    <property type="evidence" value="ECO:0007669"/>
    <property type="project" value="UniProtKB-SubCell"/>
</dbReference>
<evidence type="ECO:0000256" key="5">
    <source>
        <dbReference type="ARBA" id="ARBA00022927"/>
    </source>
</evidence>
<dbReference type="Proteomes" id="UP000019384">
    <property type="component" value="Unassembled WGS sequence"/>
</dbReference>
<gene>
    <name evidence="9" type="ORF">KUCA_T00004937001</name>
</gene>
<reference evidence="9" key="2">
    <citation type="submission" date="2014-02" db="EMBL/GenBank/DDBJ databases">
        <title>Complete DNA sequence of /Kuraishia capsulata/ illustrates novel genomic features among budding yeasts (/Saccharomycotina/).</title>
        <authorList>
            <person name="Morales L."/>
            <person name="Noel B."/>
            <person name="Porcel B."/>
            <person name="Marcet-Houben M."/>
            <person name="Hullo M-F."/>
            <person name="Sacerdot C."/>
            <person name="Tekaia F."/>
            <person name="Leh-Louis V."/>
            <person name="Despons L."/>
            <person name="Khanna V."/>
            <person name="Aury J-M."/>
            <person name="Barbe V."/>
            <person name="Couloux A."/>
            <person name="Labadie K."/>
            <person name="Pelletier E."/>
            <person name="Souciet J-L."/>
            <person name="Boekhout T."/>
            <person name="Gabaldon T."/>
            <person name="Wincker P."/>
            <person name="Dujon B."/>
        </authorList>
    </citation>
    <scope>NUCLEOTIDE SEQUENCE</scope>
    <source>
        <strain evidence="9">CBS 1993</strain>
    </source>
</reference>
<evidence type="ECO:0000313" key="10">
    <source>
        <dbReference type="Proteomes" id="UP000019384"/>
    </source>
</evidence>
<comment type="similarity">
    <text evidence="2">Belongs to the COG1 family.</text>
</comment>
<dbReference type="GO" id="GO:0006891">
    <property type="term" value="P:intra-Golgi vesicle-mediated transport"/>
    <property type="evidence" value="ECO:0007669"/>
    <property type="project" value="InterPro"/>
</dbReference>
<dbReference type="GO" id="GO:0017119">
    <property type="term" value="C:Golgi transport complex"/>
    <property type="evidence" value="ECO:0007669"/>
    <property type="project" value="InterPro"/>
</dbReference>
<dbReference type="OrthoDB" id="46189at2759"/>